<protein>
    <submittedName>
        <fullName evidence="2">Pimeloyl-ACP methyl ester carboxylesterase</fullName>
    </submittedName>
</protein>
<organism evidence="2 3">
    <name type="scientific">Kribbella steppae</name>
    <dbReference type="NCBI Taxonomy" id="2512223"/>
    <lineage>
        <taxon>Bacteria</taxon>
        <taxon>Bacillati</taxon>
        <taxon>Actinomycetota</taxon>
        <taxon>Actinomycetes</taxon>
        <taxon>Propionibacteriales</taxon>
        <taxon>Kribbellaceae</taxon>
        <taxon>Kribbella</taxon>
    </lineage>
</organism>
<dbReference type="AlphaFoldDB" id="A0A4R2H7C6"/>
<dbReference type="EMBL" id="SLWN01000010">
    <property type="protein sequence ID" value="TCO22326.1"/>
    <property type="molecule type" value="Genomic_DNA"/>
</dbReference>
<feature type="domain" description="AB hydrolase-1" evidence="1">
    <location>
        <begin position="22"/>
        <end position="226"/>
    </location>
</feature>
<gene>
    <name evidence="2" type="ORF">EV652_110312</name>
</gene>
<dbReference type="GO" id="GO:0003824">
    <property type="term" value="F:catalytic activity"/>
    <property type="evidence" value="ECO:0007669"/>
    <property type="project" value="UniProtKB-ARBA"/>
</dbReference>
<evidence type="ECO:0000313" key="3">
    <source>
        <dbReference type="Proteomes" id="UP000294508"/>
    </source>
</evidence>
<dbReference type="PRINTS" id="PR00111">
    <property type="entry name" value="ABHYDROLASE"/>
</dbReference>
<comment type="caution">
    <text evidence="2">The sequence shown here is derived from an EMBL/GenBank/DDBJ whole genome shotgun (WGS) entry which is preliminary data.</text>
</comment>
<dbReference type="SUPFAM" id="SSF53474">
    <property type="entry name" value="alpha/beta-Hydrolases"/>
    <property type="match status" value="1"/>
</dbReference>
<dbReference type="Gene3D" id="3.40.50.1820">
    <property type="entry name" value="alpha/beta hydrolase"/>
    <property type="match status" value="1"/>
</dbReference>
<accession>A0A4R2H7C6</accession>
<name>A0A4R2H7C6_9ACTN</name>
<evidence type="ECO:0000259" key="1">
    <source>
        <dbReference type="Pfam" id="PF12697"/>
    </source>
</evidence>
<sequence length="242" mass="25624">MVMMPGLSAEHANPTGLWRRIYLSGAAPYAEHFTVFLANRRAGLAPGSSMTDIAADYAVAIENDIGEPVMLHGTSTGGSVALQLAVDRPELVKRLVLASAACRLSPAGRRMQAEFARLTTEGDVRRAWANVMGMVAPGLLRPPVWGLGWLAGRRLAVDDPADMLITVAAEDSFDAEPGLHRVQAATLVLGGTTDPFYSEDLFRRTAAGVPDGRAVLFPGKGHMYPATSKHAAGLSLGFFIAG</sequence>
<reference evidence="2 3" key="1">
    <citation type="journal article" date="2015" name="Stand. Genomic Sci.">
        <title>Genomic Encyclopedia of Bacterial and Archaeal Type Strains, Phase III: the genomes of soil and plant-associated and newly described type strains.</title>
        <authorList>
            <person name="Whitman W.B."/>
            <person name="Woyke T."/>
            <person name="Klenk H.P."/>
            <person name="Zhou Y."/>
            <person name="Lilburn T.G."/>
            <person name="Beck B.J."/>
            <person name="De Vos P."/>
            <person name="Vandamme P."/>
            <person name="Eisen J.A."/>
            <person name="Garrity G."/>
            <person name="Hugenholtz P."/>
            <person name="Kyrpides N.C."/>
        </authorList>
    </citation>
    <scope>NUCLEOTIDE SEQUENCE [LARGE SCALE GENOMIC DNA]</scope>
    <source>
        <strain evidence="2 3">VKM Ac-2572</strain>
    </source>
</reference>
<dbReference type="Pfam" id="PF12697">
    <property type="entry name" value="Abhydrolase_6"/>
    <property type="match status" value="1"/>
</dbReference>
<proteinExistence type="predicted"/>
<dbReference type="InterPro" id="IPR000073">
    <property type="entry name" value="AB_hydrolase_1"/>
</dbReference>
<dbReference type="InterPro" id="IPR029058">
    <property type="entry name" value="AB_hydrolase_fold"/>
</dbReference>
<keyword evidence="3" id="KW-1185">Reference proteome</keyword>
<evidence type="ECO:0000313" key="2">
    <source>
        <dbReference type="EMBL" id="TCO22326.1"/>
    </source>
</evidence>
<dbReference type="Proteomes" id="UP000294508">
    <property type="component" value="Unassembled WGS sequence"/>
</dbReference>